<accession>A0A7J6C2U1</accession>
<evidence type="ECO:0000313" key="2">
    <source>
        <dbReference type="EMBL" id="KAF4101609.1"/>
    </source>
</evidence>
<reference evidence="2 3" key="1">
    <citation type="submission" date="2020-04" db="EMBL/GenBank/DDBJ databases">
        <title>Chromosome-level genome assembly of a cyprinid fish Onychostoma macrolepis by integration of Nanopore Sequencing, Bionano and Hi-C technology.</title>
        <authorList>
            <person name="Wang D."/>
        </authorList>
    </citation>
    <scope>NUCLEOTIDE SEQUENCE [LARGE SCALE GENOMIC DNA]</scope>
    <source>
        <strain evidence="2">SWU-2019</strain>
        <tissue evidence="2">Muscle</tissue>
    </source>
</reference>
<gene>
    <name evidence="2" type="ORF">G5714_018041</name>
</gene>
<dbReference type="PANTHER" id="PTHR47018:SF4">
    <property type="match status" value="1"/>
</dbReference>
<protein>
    <submittedName>
        <fullName evidence="2">Uncharacterized protein</fullName>
    </submittedName>
</protein>
<organism evidence="2 3">
    <name type="scientific">Onychostoma macrolepis</name>
    <dbReference type="NCBI Taxonomy" id="369639"/>
    <lineage>
        <taxon>Eukaryota</taxon>
        <taxon>Metazoa</taxon>
        <taxon>Chordata</taxon>
        <taxon>Craniata</taxon>
        <taxon>Vertebrata</taxon>
        <taxon>Euteleostomi</taxon>
        <taxon>Actinopterygii</taxon>
        <taxon>Neopterygii</taxon>
        <taxon>Teleostei</taxon>
        <taxon>Ostariophysi</taxon>
        <taxon>Cypriniformes</taxon>
        <taxon>Cyprinidae</taxon>
        <taxon>Acrossocheilinae</taxon>
        <taxon>Onychostoma</taxon>
    </lineage>
</organism>
<keyword evidence="3" id="KW-1185">Reference proteome</keyword>
<comment type="caution">
    <text evidence="2">The sequence shown here is derived from an EMBL/GenBank/DDBJ whole genome shotgun (WGS) entry which is preliminary data.</text>
</comment>
<evidence type="ECO:0000256" key="1">
    <source>
        <dbReference type="SAM" id="MobiDB-lite"/>
    </source>
</evidence>
<dbReference type="Proteomes" id="UP000579812">
    <property type="component" value="Unassembled WGS sequence"/>
</dbReference>
<feature type="region of interest" description="Disordered" evidence="1">
    <location>
        <begin position="1373"/>
        <end position="1409"/>
    </location>
</feature>
<proteinExistence type="predicted"/>
<evidence type="ECO:0000313" key="3">
    <source>
        <dbReference type="Proteomes" id="UP000579812"/>
    </source>
</evidence>
<sequence>MSAATRSSVGVRTRLGSGWSPTVCVVLADLRKLHDRRLEQLGSDWSGTYVHQKRFKEHLLEKLGPEWSALSEGRDVYISHKKIVGAAVAQTSCLQVTEDEAKTIVEVGLMLRKYILLQQMPFNGSFTSTCLSEPVAKPLQTLLDVLIQGSSSVEQNEENQATISARVRVACTISQLICSNAAKQSSRALTLYQRKERETPFPLYVGLKLHGNDRNKGIIKKFHALGISVSYERVMDVRGALARAMSRQFAVDGVVVPSNMKRGVFTTGGVDNIDESGRFELHGTAISLTNHLTHDSMGVDPPPLTLEGSEGTFIKLPNDFAIVPYIAEYAGEIKLSSISDGAARPAFTGNTRAGVPDEAWLDHLQTVLIEKDGILQDTPVTYSGFFSHGQRKEDVRPRATVGVFPVFYEKASSMAMQKHSMLVVMKATEFVNPGQVPVIVADCPLYTLQKNCQWKFPDEVGESKIVCFMGFLHIEMMSQECGGKLLAGSGWDRMFALAKIFNTGVAASLLSGKHVKRTRYAYQLTLAWLHVLKIQAYKDYCQEGYGPHESMEMWECRLRNNAPTTSYWLTVRDYLMINCRLIRGQRVGNWPLTLNALEDLCPWLFAFGHTNYARWMPVFLKDMANLPDTHPAVHEAFMEGKFVVQRGDKKFSLMALDQSQEHSIKFLKEDSGSKGLYAQQEEKEINELSKPEVLRTIDEFEVACFSASSEKESLEHPESSAAEQKKFLNHLKELCELAKEDKIVNPFKEMGTELITLDTGEVIDHEISNSLREAPNIGKAMFTGFVRDRIEKATKPLSDVIPRANLFTFTNRPPVDLKKGASKLGSAKANTALVTKLFMSLRARPDLDIDDFFKHENQREPPSLSDQGKLRSGTKSDILRCLPGMPGLYISYFLFVLDRVKKGPGPSSSAKEASVVVLDMAALIHIIKTQRARVFGEYTQMDLIPYLHSLMTDKTTRVDAVWDKYIEASLKTQTRVKRGGTAGYRTRVSAKIPLPKGAQWQKFLKDSQNKDELFQYISDELLKTTAGSKYLLLTTKANLVLSNKPTDLEALSPCQQEEADTRMMLHLHHAAEQGHTKAYLRTVDSDVVVLAINLFQELGLSELWIGFGSGKAYKDIPIHHISEMLGSQKCQALPLFHAFTGCDVVSAMYGIGKTAWNAWTAYPEVTDTLIMITQDPTSLTLESVHMRVLERWTVLMYSKNCGVKSVNETRKLLFTHGIKSLDSIPDPACLTPAWEACPAHCSVCLEAVLSKIQRFQTPVSGVGNGMTEPKSGCHIGQIWKMSARDAHSSSTVAVWWPVRATVSATALDFAVPHCASCSSCRDPLHELDGHGECVACLGITHVEAALSGASCPHHKDMNLALLRSWIAFFHKGDPPRSVPPSPQRKKQRNSGGSLSGTSGAASAQCPRTPLSPQRLTLPVCFTCKDQHPSLEANGLVSFGAFEEEIAVDETVSLTASDADVEGKELDPFHSLEYEALLDDELLSTEILWSGTCKPEP</sequence>
<dbReference type="EMBL" id="JAAMOB010000018">
    <property type="protein sequence ID" value="KAF4101609.1"/>
    <property type="molecule type" value="Genomic_DNA"/>
</dbReference>
<name>A0A7J6C2U1_9TELE</name>
<feature type="compositionally biased region" description="Low complexity" evidence="1">
    <location>
        <begin position="1390"/>
        <end position="1403"/>
    </location>
</feature>
<dbReference type="PANTHER" id="PTHR47018">
    <property type="entry name" value="CXC DOMAIN-CONTAINING PROTEIN-RELATED"/>
    <property type="match status" value="1"/>
</dbReference>